<evidence type="ECO:0008006" key="8">
    <source>
        <dbReference type="Google" id="ProtNLM"/>
    </source>
</evidence>
<name>A0A9E7A3H4_9HYPH</name>
<evidence type="ECO:0000256" key="1">
    <source>
        <dbReference type="ARBA" id="ARBA00004127"/>
    </source>
</evidence>
<dbReference type="GO" id="GO:0012505">
    <property type="term" value="C:endomembrane system"/>
    <property type="evidence" value="ECO:0007669"/>
    <property type="project" value="UniProtKB-SubCell"/>
</dbReference>
<dbReference type="KEGG" id="apol:K9D25_23615"/>
<dbReference type="PANTHER" id="PTHR43847">
    <property type="entry name" value="BLL3993 PROTEIN"/>
    <property type="match status" value="1"/>
</dbReference>
<keyword evidence="2 5" id="KW-0812">Transmembrane</keyword>
<feature type="transmembrane region" description="Helical" evidence="5">
    <location>
        <begin position="141"/>
        <end position="167"/>
    </location>
</feature>
<feature type="transmembrane region" description="Helical" evidence="5">
    <location>
        <begin position="84"/>
        <end position="103"/>
    </location>
</feature>
<evidence type="ECO:0000256" key="3">
    <source>
        <dbReference type="ARBA" id="ARBA00022989"/>
    </source>
</evidence>
<dbReference type="PANTHER" id="PTHR43847:SF1">
    <property type="entry name" value="BLL3993 PROTEIN"/>
    <property type="match status" value="1"/>
</dbReference>
<gene>
    <name evidence="6" type="ORF">K9D25_23615</name>
</gene>
<proteinExistence type="predicted"/>
<geneLocation type="plasmid" evidence="6 7">
    <name>pC</name>
</geneLocation>
<dbReference type="Gene3D" id="1.20.120.1630">
    <property type="match status" value="1"/>
</dbReference>
<evidence type="ECO:0000313" key="6">
    <source>
        <dbReference type="EMBL" id="UOK73830.1"/>
    </source>
</evidence>
<dbReference type="RefSeq" id="WP_244451420.1">
    <property type="nucleotide sequence ID" value="NZ_CP083242.1"/>
</dbReference>
<evidence type="ECO:0000256" key="5">
    <source>
        <dbReference type="SAM" id="Phobius"/>
    </source>
</evidence>
<comment type="subcellular location">
    <subcellularLocation>
        <location evidence="1">Endomembrane system</location>
        <topology evidence="1">Multi-pass membrane protein</topology>
    </subcellularLocation>
</comment>
<evidence type="ECO:0000256" key="4">
    <source>
        <dbReference type="ARBA" id="ARBA00023136"/>
    </source>
</evidence>
<evidence type="ECO:0000256" key="2">
    <source>
        <dbReference type="ARBA" id="ARBA00022692"/>
    </source>
</evidence>
<dbReference type="InterPro" id="IPR052527">
    <property type="entry name" value="Metal_cation-efflux_comp"/>
</dbReference>
<sequence length="197" mass="20985">MSAIETVCAAAVLAYMALFLILTARAARASGLSLWLFGKGSEKQALPALLFRLSFVGAALYALAAPLSGDALADPMHDALDGRAGDLVGGVLVLAGAALALYAQVYMGRSWRIGAASGQLGSIVRTGPFAVSRNPVFVGQVMLFIGLLIALPSLIQLALTLMLIIAVHLQVRIEEQVLDRDLGADYRDYRCEVRRWI</sequence>
<keyword evidence="3 5" id="KW-1133">Transmembrane helix</keyword>
<dbReference type="Proteomes" id="UP000831684">
    <property type="component" value="Plasmid pC"/>
</dbReference>
<feature type="transmembrane region" description="Helical" evidence="5">
    <location>
        <begin position="50"/>
        <end position="72"/>
    </location>
</feature>
<keyword evidence="6" id="KW-0614">Plasmid</keyword>
<dbReference type="InterPro" id="IPR007318">
    <property type="entry name" value="Phopholipid_MeTrfase"/>
</dbReference>
<reference evidence="6" key="1">
    <citation type="submission" date="2021-09" db="EMBL/GenBank/DDBJ databases">
        <title>Network and meta-omics reveal the key degrader and cooperation patterns in an efficient 1,4-dioxane-degrading microbial community.</title>
        <authorList>
            <person name="Dai C."/>
        </authorList>
    </citation>
    <scope>NUCLEOTIDE SEQUENCE</scope>
    <source>
        <strain evidence="6">ZM13</strain>
        <plasmid evidence="6">pC</plasmid>
    </source>
</reference>
<keyword evidence="4 5" id="KW-0472">Membrane</keyword>
<evidence type="ECO:0000313" key="7">
    <source>
        <dbReference type="Proteomes" id="UP000831684"/>
    </source>
</evidence>
<dbReference type="EMBL" id="CP083242">
    <property type="protein sequence ID" value="UOK73830.1"/>
    <property type="molecule type" value="Genomic_DNA"/>
</dbReference>
<accession>A0A9E7A3H4</accession>
<organism evidence="6 7">
    <name type="scientific">Ancylobacter polymorphus</name>
    <dbReference type="NCBI Taxonomy" id="223390"/>
    <lineage>
        <taxon>Bacteria</taxon>
        <taxon>Pseudomonadati</taxon>
        <taxon>Pseudomonadota</taxon>
        <taxon>Alphaproteobacteria</taxon>
        <taxon>Hyphomicrobiales</taxon>
        <taxon>Xanthobacteraceae</taxon>
        <taxon>Ancylobacter</taxon>
    </lineage>
</organism>
<dbReference type="Pfam" id="PF04191">
    <property type="entry name" value="PEMT"/>
    <property type="match status" value="1"/>
</dbReference>
<protein>
    <recommendedName>
        <fullName evidence="8">Isoprenylcysteine carboxylmethyltransferase family protein</fullName>
    </recommendedName>
</protein>
<dbReference type="AlphaFoldDB" id="A0A9E7A3H4"/>